<accession>A0AAD4BAN5</accession>
<keyword evidence="3" id="KW-1185">Reference proteome</keyword>
<sequence length="211" mass="22356">MVRRRSSRRAVTNDRVAAASPSPPPRPSTATTATTVDDAGDDAAAASKTAWHTATTVTATTTPLRYGHVAATPASLLPRQSLTTQGGDRLPSPPLFCRANRDDNDDDVNVLSLHPSSLSPPRRRRRRCGTHHDGHDHGCDASRHLPAQCQDGRPERAEGGACTDTEPRQVVPPPAAAVICQERKRHIERDHADAGFGCIGGVDAESAEGGS</sequence>
<feature type="region of interest" description="Disordered" evidence="1">
    <location>
        <begin position="1"/>
        <end position="49"/>
    </location>
</feature>
<feature type="compositionally biased region" description="Basic and acidic residues" evidence="1">
    <location>
        <begin position="130"/>
        <end position="143"/>
    </location>
</feature>
<name>A0AAD4BAN5_BOLED</name>
<reference evidence="2" key="1">
    <citation type="submission" date="2019-10" db="EMBL/GenBank/DDBJ databases">
        <authorList>
            <consortium name="DOE Joint Genome Institute"/>
            <person name="Kuo A."/>
            <person name="Miyauchi S."/>
            <person name="Kiss E."/>
            <person name="Drula E."/>
            <person name="Kohler A."/>
            <person name="Sanchez-Garcia M."/>
            <person name="Andreopoulos B."/>
            <person name="Barry K.W."/>
            <person name="Bonito G."/>
            <person name="Buee M."/>
            <person name="Carver A."/>
            <person name="Chen C."/>
            <person name="Cichocki N."/>
            <person name="Clum A."/>
            <person name="Culley D."/>
            <person name="Crous P.W."/>
            <person name="Fauchery L."/>
            <person name="Girlanda M."/>
            <person name="Hayes R."/>
            <person name="Keri Z."/>
            <person name="LaButti K."/>
            <person name="Lipzen A."/>
            <person name="Lombard V."/>
            <person name="Magnuson J."/>
            <person name="Maillard F."/>
            <person name="Morin E."/>
            <person name="Murat C."/>
            <person name="Nolan M."/>
            <person name="Ohm R."/>
            <person name="Pangilinan J."/>
            <person name="Pereira M."/>
            <person name="Perotto S."/>
            <person name="Peter M."/>
            <person name="Riley R."/>
            <person name="Sitrit Y."/>
            <person name="Stielow B."/>
            <person name="Szollosi G."/>
            <person name="Zifcakova L."/>
            <person name="Stursova M."/>
            <person name="Spatafora J.W."/>
            <person name="Tedersoo L."/>
            <person name="Vaario L.-M."/>
            <person name="Yamada A."/>
            <person name="Yan M."/>
            <person name="Wang P."/>
            <person name="Xu J."/>
            <person name="Bruns T."/>
            <person name="Baldrian P."/>
            <person name="Vilgalys R."/>
            <person name="Henrissat B."/>
            <person name="Grigoriev I.V."/>
            <person name="Hibbett D."/>
            <person name="Nagy L.G."/>
            <person name="Martin F.M."/>
        </authorList>
    </citation>
    <scope>NUCLEOTIDE SEQUENCE</scope>
    <source>
        <strain evidence="2">BED1</strain>
    </source>
</reference>
<proteinExistence type="predicted"/>
<evidence type="ECO:0000313" key="2">
    <source>
        <dbReference type="EMBL" id="KAF8414908.1"/>
    </source>
</evidence>
<comment type="caution">
    <text evidence="2">The sequence shown here is derived from an EMBL/GenBank/DDBJ whole genome shotgun (WGS) entry which is preliminary data.</text>
</comment>
<evidence type="ECO:0000313" key="3">
    <source>
        <dbReference type="Proteomes" id="UP001194468"/>
    </source>
</evidence>
<gene>
    <name evidence="2" type="ORF">L210DRAFT_989671</name>
</gene>
<dbReference type="EMBL" id="WHUW01000407">
    <property type="protein sequence ID" value="KAF8414908.1"/>
    <property type="molecule type" value="Genomic_DNA"/>
</dbReference>
<feature type="compositionally biased region" description="Low complexity" evidence="1">
    <location>
        <begin position="109"/>
        <end position="120"/>
    </location>
</feature>
<dbReference type="Proteomes" id="UP001194468">
    <property type="component" value="Unassembled WGS sequence"/>
</dbReference>
<evidence type="ECO:0000256" key="1">
    <source>
        <dbReference type="SAM" id="MobiDB-lite"/>
    </source>
</evidence>
<protein>
    <submittedName>
        <fullName evidence="2">Uncharacterized protein</fullName>
    </submittedName>
</protein>
<feature type="region of interest" description="Disordered" evidence="1">
    <location>
        <begin position="77"/>
        <end position="169"/>
    </location>
</feature>
<reference evidence="2" key="2">
    <citation type="journal article" date="2020" name="Nat. Commun.">
        <title>Large-scale genome sequencing of mycorrhizal fungi provides insights into the early evolution of symbiotic traits.</title>
        <authorList>
            <person name="Miyauchi S."/>
            <person name="Kiss E."/>
            <person name="Kuo A."/>
            <person name="Drula E."/>
            <person name="Kohler A."/>
            <person name="Sanchez-Garcia M."/>
            <person name="Morin E."/>
            <person name="Andreopoulos B."/>
            <person name="Barry K.W."/>
            <person name="Bonito G."/>
            <person name="Buee M."/>
            <person name="Carver A."/>
            <person name="Chen C."/>
            <person name="Cichocki N."/>
            <person name="Clum A."/>
            <person name="Culley D."/>
            <person name="Crous P.W."/>
            <person name="Fauchery L."/>
            <person name="Girlanda M."/>
            <person name="Hayes R.D."/>
            <person name="Keri Z."/>
            <person name="LaButti K."/>
            <person name="Lipzen A."/>
            <person name="Lombard V."/>
            <person name="Magnuson J."/>
            <person name="Maillard F."/>
            <person name="Murat C."/>
            <person name="Nolan M."/>
            <person name="Ohm R.A."/>
            <person name="Pangilinan J."/>
            <person name="Pereira M.F."/>
            <person name="Perotto S."/>
            <person name="Peter M."/>
            <person name="Pfister S."/>
            <person name="Riley R."/>
            <person name="Sitrit Y."/>
            <person name="Stielow J.B."/>
            <person name="Szollosi G."/>
            <person name="Zifcakova L."/>
            <person name="Stursova M."/>
            <person name="Spatafora J.W."/>
            <person name="Tedersoo L."/>
            <person name="Vaario L.M."/>
            <person name="Yamada A."/>
            <person name="Yan M."/>
            <person name="Wang P."/>
            <person name="Xu J."/>
            <person name="Bruns T."/>
            <person name="Baldrian P."/>
            <person name="Vilgalys R."/>
            <person name="Dunand C."/>
            <person name="Henrissat B."/>
            <person name="Grigoriev I.V."/>
            <person name="Hibbett D."/>
            <person name="Nagy L.G."/>
            <person name="Martin F.M."/>
        </authorList>
    </citation>
    <scope>NUCLEOTIDE SEQUENCE</scope>
    <source>
        <strain evidence="2">BED1</strain>
    </source>
</reference>
<organism evidence="2 3">
    <name type="scientific">Boletus edulis BED1</name>
    <dbReference type="NCBI Taxonomy" id="1328754"/>
    <lineage>
        <taxon>Eukaryota</taxon>
        <taxon>Fungi</taxon>
        <taxon>Dikarya</taxon>
        <taxon>Basidiomycota</taxon>
        <taxon>Agaricomycotina</taxon>
        <taxon>Agaricomycetes</taxon>
        <taxon>Agaricomycetidae</taxon>
        <taxon>Boletales</taxon>
        <taxon>Boletineae</taxon>
        <taxon>Boletaceae</taxon>
        <taxon>Boletoideae</taxon>
        <taxon>Boletus</taxon>
    </lineage>
</organism>
<feature type="compositionally biased region" description="Low complexity" evidence="1">
    <location>
        <begin position="28"/>
        <end position="49"/>
    </location>
</feature>
<dbReference type="AlphaFoldDB" id="A0AAD4BAN5"/>